<reference evidence="2" key="1">
    <citation type="journal article" date="2022" name="Mol. Ecol. Resour.">
        <title>The genomes of chicory, endive, great burdock and yacon provide insights into Asteraceae palaeo-polyploidization history and plant inulin production.</title>
        <authorList>
            <person name="Fan W."/>
            <person name="Wang S."/>
            <person name="Wang H."/>
            <person name="Wang A."/>
            <person name="Jiang F."/>
            <person name="Liu H."/>
            <person name="Zhao H."/>
            <person name="Xu D."/>
            <person name="Zhang Y."/>
        </authorList>
    </citation>
    <scope>NUCLEOTIDE SEQUENCE [LARGE SCALE GENOMIC DNA]</scope>
    <source>
        <strain evidence="2">cv. Yunnan</strain>
    </source>
</reference>
<accession>A0ACB9IF09</accession>
<sequence>MNLDQSLGDGANEYELELISDWSTTIEPIKSPQQQNMLLKPDEKLCLSERALSATGVAFFSAVIVNRLDVAKLQRSELQRGYSDSRELQNRNREGDDD</sequence>
<gene>
    <name evidence="1" type="ORF">L1987_22278</name>
</gene>
<dbReference type="Proteomes" id="UP001056120">
    <property type="component" value="Linkage Group LG08"/>
</dbReference>
<proteinExistence type="predicted"/>
<keyword evidence="2" id="KW-1185">Reference proteome</keyword>
<evidence type="ECO:0000313" key="2">
    <source>
        <dbReference type="Proteomes" id="UP001056120"/>
    </source>
</evidence>
<evidence type="ECO:0000313" key="1">
    <source>
        <dbReference type="EMBL" id="KAI3806376.1"/>
    </source>
</evidence>
<protein>
    <submittedName>
        <fullName evidence="1">Uncharacterized protein</fullName>
    </submittedName>
</protein>
<comment type="caution">
    <text evidence="1">The sequence shown here is derived from an EMBL/GenBank/DDBJ whole genome shotgun (WGS) entry which is preliminary data.</text>
</comment>
<name>A0ACB9IF09_9ASTR</name>
<dbReference type="EMBL" id="CM042025">
    <property type="protein sequence ID" value="KAI3806376.1"/>
    <property type="molecule type" value="Genomic_DNA"/>
</dbReference>
<reference evidence="1 2" key="2">
    <citation type="journal article" date="2022" name="Mol. Ecol. Resour.">
        <title>The genomes of chicory, endive, great burdock and yacon provide insights into Asteraceae paleo-polyploidization history and plant inulin production.</title>
        <authorList>
            <person name="Fan W."/>
            <person name="Wang S."/>
            <person name="Wang H."/>
            <person name="Wang A."/>
            <person name="Jiang F."/>
            <person name="Liu H."/>
            <person name="Zhao H."/>
            <person name="Xu D."/>
            <person name="Zhang Y."/>
        </authorList>
    </citation>
    <scope>NUCLEOTIDE SEQUENCE [LARGE SCALE GENOMIC DNA]</scope>
    <source>
        <strain evidence="2">cv. Yunnan</strain>
        <tissue evidence="1">Leaves</tissue>
    </source>
</reference>
<organism evidence="1 2">
    <name type="scientific">Smallanthus sonchifolius</name>
    <dbReference type="NCBI Taxonomy" id="185202"/>
    <lineage>
        <taxon>Eukaryota</taxon>
        <taxon>Viridiplantae</taxon>
        <taxon>Streptophyta</taxon>
        <taxon>Embryophyta</taxon>
        <taxon>Tracheophyta</taxon>
        <taxon>Spermatophyta</taxon>
        <taxon>Magnoliopsida</taxon>
        <taxon>eudicotyledons</taxon>
        <taxon>Gunneridae</taxon>
        <taxon>Pentapetalae</taxon>
        <taxon>asterids</taxon>
        <taxon>campanulids</taxon>
        <taxon>Asterales</taxon>
        <taxon>Asteraceae</taxon>
        <taxon>Asteroideae</taxon>
        <taxon>Heliantheae alliance</taxon>
        <taxon>Millerieae</taxon>
        <taxon>Smallanthus</taxon>
    </lineage>
</organism>